<sequence length="344" mass="39274">MASKQEFPLRIRGVHGSPYSLKMRAVLRYRQIPFKWVPQGSKWDDLPPFPLIPAIAFPDATGAYTDTMIDSSPLIMRLEGMYSERSLVPTDAVVAFIDYLLEDYADEWVTKQMYHYRWYYNDAIDKAGKLLPLDSDQQMPVETLSRFSNYITERQIGRRALVGSTEENKPAIEESFYRLLDMMQAHLAVAPFLLGNRPGRGDFALFGQMTELLRWDPESVRIGIERAPRMVNWVERTDDLSWWDVDGDKGWVTRDAIQPTVLALLPEIGLTYAPFLLANEAAMEAGAETFSCVIDGHPYSQGTFVYQRKCLKWIREEYAKLSADDRRAVDALLAGTGCEILFTS</sequence>
<dbReference type="SUPFAM" id="SSF52833">
    <property type="entry name" value="Thioredoxin-like"/>
    <property type="match status" value="1"/>
</dbReference>
<organism evidence="3">
    <name type="scientific">freshwater metagenome</name>
    <dbReference type="NCBI Taxonomy" id="449393"/>
    <lineage>
        <taxon>unclassified sequences</taxon>
        <taxon>metagenomes</taxon>
        <taxon>ecological metagenomes</taxon>
    </lineage>
</organism>
<gene>
    <name evidence="3" type="ORF">UFOPK2870_00336</name>
    <name evidence="2" type="ORF">UFOPK4179_00934</name>
</gene>
<dbReference type="EMBL" id="CAETWZ010000089">
    <property type="protein sequence ID" value="CAB4368137.1"/>
    <property type="molecule type" value="Genomic_DNA"/>
</dbReference>
<dbReference type="InterPro" id="IPR004045">
    <property type="entry name" value="Glutathione_S-Trfase_N"/>
</dbReference>
<dbReference type="InterPro" id="IPR036282">
    <property type="entry name" value="Glutathione-S-Trfase_C_sf"/>
</dbReference>
<proteinExistence type="predicted"/>
<dbReference type="InterPro" id="IPR036249">
    <property type="entry name" value="Thioredoxin-like_sf"/>
</dbReference>
<dbReference type="AlphaFoldDB" id="A0A6J6UBY0"/>
<name>A0A6J6UBY0_9ZZZZ</name>
<evidence type="ECO:0000259" key="1">
    <source>
        <dbReference type="Pfam" id="PF13417"/>
    </source>
</evidence>
<reference evidence="3" key="1">
    <citation type="submission" date="2020-05" db="EMBL/GenBank/DDBJ databases">
        <authorList>
            <person name="Chiriac C."/>
            <person name="Salcher M."/>
            <person name="Ghai R."/>
            <person name="Kavagutti S V."/>
        </authorList>
    </citation>
    <scope>NUCLEOTIDE SEQUENCE</scope>
</reference>
<accession>A0A6J6UBY0</accession>
<feature type="domain" description="GST N-terminal" evidence="1">
    <location>
        <begin position="13"/>
        <end position="85"/>
    </location>
</feature>
<evidence type="ECO:0000313" key="2">
    <source>
        <dbReference type="EMBL" id="CAB4368137.1"/>
    </source>
</evidence>
<evidence type="ECO:0000313" key="3">
    <source>
        <dbReference type="EMBL" id="CAB4756087.1"/>
    </source>
</evidence>
<dbReference type="EMBL" id="CAEZZL010000014">
    <property type="protein sequence ID" value="CAB4756087.1"/>
    <property type="molecule type" value="Genomic_DNA"/>
</dbReference>
<dbReference type="SUPFAM" id="SSF47616">
    <property type="entry name" value="GST C-terminal domain-like"/>
    <property type="match status" value="1"/>
</dbReference>
<protein>
    <submittedName>
        <fullName evidence="3">Unannotated protein</fullName>
    </submittedName>
</protein>
<dbReference type="Pfam" id="PF13417">
    <property type="entry name" value="GST_N_3"/>
    <property type="match status" value="1"/>
</dbReference>
<dbReference type="Gene3D" id="1.20.1050.10">
    <property type="match status" value="1"/>
</dbReference>